<feature type="compositionally biased region" description="Basic and acidic residues" evidence="1">
    <location>
        <begin position="35"/>
        <end position="50"/>
    </location>
</feature>
<accession>A0A2N3XQB7</accession>
<feature type="compositionally biased region" description="Basic and acidic residues" evidence="1">
    <location>
        <begin position="144"/>
        <end position="154"/>
    </location>
</feature>
<feature type="compositionally biased region" description="Low complexity" evidence="1">
    <location>
        <begin position="180"/>
        <end position="198"/>
    </location>
</feature>
<dbReference type="AlphaFoldDB" id="A0A2N3XQB7"/>
<organism evidence="2 3">
    <name type="scientific">Saccharopolyspora spinosa</name>
    <dbReference type="NCBI Taxonomy" id="60894"/>
    <lineage>
        <taxon>Bacteria</taxon>
        <taxon>Bacillati</taxon>
        <taxon>Actinomycetota</taxon>
        <taxon>Actinomycetes</taxon>
        <taxon>Pseudonocardiales</taxon>
        <taxon>Pseudonocardiaceae</taxon>
        <taxon>Saccharopolyspora</taxon>
    </lineage>
</organism>
<evidence type="ECO:0000313" key="3">
    <source>
        <dbReference type="Proteomes" id="UP000233786"/>
    </source>
</evidence>
<sequence>MNSHLPRYRHGQPVCMPHPKSPGSSVPGVRRRGRRAPDAEALRALRDPHYRRAQAGRRASATTATRPSASSSATAGIPALDARRTAGANGPFGPPIEANSPFAPHERGRGFLGSARPKCVFEAAQPLGLSPQLAPPRVLRRRLARTDPKPDMRKSGIPQSRRHPKFRTAKQDQSGNSTYRRSWASRSPRSARRVAASRMQRCGSDSMSVRA</sequence>
<reference evidence="2" key="1">
    <citation type="submission" date="2017-12" db="EMBL/GenBank/DDBJ databases">
        <title>Sequencing the genomes of 1000 Actinobacteria strains.</title>
        <authorList>
            <person name="Klenk H.-P."/>
        </authorList>
    </citation>
    <scope>NUCLEOTIDE SEQUENCE [LARGE SCALE GENOMIC DNA]</scope>
    <source>
        <strain evidence="2">DSM 44228</strain>
    </source>
</reference>
<comment type="caution">
    <text evidence="2">The sequence shown here is derived from an EMBL/GenBank/DDBJ whole genome shotgun (WGS) entry which is preliminary data.</text>
</comment>
<protein>
    <submittedName>
        <fullName evidence="2">Uncharacterized protein</fullName>
    </submittedName>
</protein>
<feature type="compositionally biased region" description="Low complexity" evidence="1">
    <location>
        <begin position="56"/>
        <end position="75"/>
    </location>
</feature>
<feature type="region of interest" description="Disordered" evidence="1">
    <location>
        <begin position="1"/>
        <end position="110"/>
    </location>
</feature>
<dbReference type="Proteomes" id="UP000233786">
    <property type="component" value="Unassembled WGS sequence"/>
</dbReference>
<keyword evidence="3" id="KW-1185">Reference proteome</keyword>
<dbReference type="EMBL" id="PJNB01000001">
    <property type="protein sequence ID" value="PKW12822.1"/>
    <property type="molecule type" value="Genomic_DNA"/>
</dbReference>
<name>A0A2N3XQB7_SACSN</name>
<evidence type="ECO:0000313" key="2">
    <source>
        <dbReference type="EMBL" id="PKW12822.1"/>
    </source>
</evidence>
<feature type="compositionally biased region" description="Basic residues" evidence="1">
    <location>
        <begin position="1"/>
        <end position="10"/>
    </location>
</feature>
<feature type="region of interest" description="Disordered" evidence="1">
    <location>
        <begin position="130"/>
        <end position="211"/>
    </location>
</feature>
<proteinExistence type="predicted"/>
<gene>
    <name evidence="2" type="ORF">A8926_0313</name>
</gene>
<evidence type="ECO:0000256" key="1">
    <source>
        <dbReference type="SAM" id="MobiDB-lite"/>
    </source>
</evidence>